<dbReference type="InterPro" id="IPR003018">
    <property type="entry name" value="GAF"/>
</dbReference>
<dbReference type="NCBIfam" id="TIGR00229">
    <property type="entry name" value="sensory_box"/>
    <property type="match status" value="1"/>
</dbReference>
<keyword evidence="3" id="KW-0808">Transferase</keyword>
<feature type="coiled-coil region" evidence="1">
    <location>
        <begin position="142"/>
        <end position="187"/>
    </location>
</feature>
<feature type="domain" description="PAS" evidence="2">
    <location>
        <begin position="180"/>
        <end position="250"/>
    </location>
</feature>
<dbReference type="RefSeq" id="WP_262487129.1">
    <property type="nucleotide sequence ID" value="NZ_BAZW01000061.1"/>
</dbReference>
<dbReference type="Gene3D" id="3.30.450.20">
    <property type="entry name" value="PAS domain"/>
    <property type="match status" value="1"/>
</dbReference>
<evidence type="ECO:0000313" key="4">
    <source>
        <dbReference type="Proteomes" id="UP000032900"/>
    </source>
</evidence>
<evidence type="ECO:0000256" key="1">
    <source>
        <dbReference type="SAM" id="Coils"/>
    </source>
</evidence>
<gene>
    <name evidence="3" type="ORF">JCM15548_14163</name>
</gene>
<dbReference type="SUPFAM" id="SSF55785">
    <property type="entry name" value="PYP-like sensor domain (PAS domain)"/>
    <property type="match status" value="1"/>
</dbReference>
<accession>A0A0E9M3K0</accession>
<sequence>MDGIQGAFYMLNNRRLERKAMYAYGRRRFEYHEIEIGKGLIGAAAYEKALIYRTEIPDDYCAITSGLLGEQKPKSILVVPLLQEEELQGVLEIAFLHKTLPGYMITFANEISSIIGQTIYNLKITTRTELLLVESQQMTATLRENENQLRNNAQEMIAAQEELERSNKMLESQIQEVAHSRKRLEALLTNASEFISIYNEHQELVFESPSVKRILGYNDEDAVNGMDPDILTPRGLKTINSLFLYLLETPGGEQTAQYTYLRKNGEKLFLETKGKNLLHDPAIRVSFLIPRT</sequence>
<dbReference type="Pfam" id="PF13185">
    <property type="entry name" value="GAF_2"/>
    <property type="match status" value="1"/>
</dbReference>
<dbReference type="Proteomes" id="UP000032900">
    <property type="component" value="Unassembled WGS sequence"/>
</dbReference>
<evidence type="ECO:0000313" key="3">
    <source>
        <dbReference type="EMBL" id="GAO31765.1"/>
    </source>
</evidence>
<name>A0A0E9M3K0_9BACT</name>
<keyword evidence="1" id="KW-0175">Coiled coil</keyword>
<dbReference type="InterPro" id="IPR000014">
    <property type="entry name" value="PAS"/>
</dbReference>
<comment type="caution">
    <text evidence="3">The sequence shown here is derived from an EMBL/GenBank/DDBJ whole genome shotgun (WGS) entry which is preliminary data.</text>
</comment>
<dbReference type="GO" id="GO:0016301">
    <property type="term" value="F:kinase activity"/>
    <property type="evidence" value="ECO:0007669"/>
    <property type="project" value="UniProtKB-KW"/>
</dbReference>
<reference evidence="3 4" key="1">
    <citation type="journal article" date="2015" name="Microbes Environ.">
        <title>Distribution and evolution of nitrogen fixation genes in the phylum bacteroidetes.</title>
        <authorList>
            <person name="Inoue J."/>
            <person name="Oshima K."/>
            <person name="Suda W."/>
            <person name="Sakamoto M."/>
            <person name="Iino T."/>
            <person name="Noda S."/>
            <person name="Hongoh Y."/>
            <person name="Hattori M."/>
            <person name="Ohkuma M."/>
        </authorList>
    </citation>
    <scope>NUCLEOTIDE SEQUENCE [LARGE SCALE GENOMIC DNA]</scope>
    <source>
        <strain evidence="3">JCM 15548</strain>
    </source>
</reference>
<dbReference type="InterPro" id="IPR035965">
    <property type="entry name" value="PAS-like_dom_sf"/>
</dbReference>
<dbReference type="STRING" id="1236989.JCM15548_14163"/>
<dbReference type="SUPFAM" id="SSF55781">
    <property type="entry name" value="GAF domain-like"/>
    <property type="match status" value="1"/>
</dbReference>
<dbReference type="EMBL" id="BAZW01000061">
    <property type="protein sequence ID" value="GAO31765.1"/>
    <property type="molecule type" value="Genomic_DNA"/>
</dbReference>
<dbReference type="AlphaFoldDB" id="A0A0E9M3K0"/>
<evidence type="ECO:0000259" key="2">
    <source>
        <dbReference type="PROSITE" id="PS50112"/>
    </source>
</evidence>
<proteinExistence type="predicted"/>
<keyword evidence="3" id="KW-0418">Kinase</keyword>
<dbReference type="Gene3D" id="3.30.450.40">
    <property type="match status" value="1"/>
</dbReference>
<dbReference type="InterPro" id="IPR029016">
    <property type="entry name" value="GAF-like_dom_sf"/>
</dbReference>
<dbReference type="PROSITE" id="PS50112">
    <property type="entry name" value="PAS"/>
    <property type="match status" value="1"/>
</dbReference>
<keyword evidence="4" id="KW-1185">Reference proteome</keyword>
<protein>
    <submittedName>
        <fullName evidence="3">Sensor histidine kinase</fullName>
    </submittedName>
</protein>
<organism evidence="3 4">
    <name type="scientific">Geofilum rubicundum JCM 15548</name>
    <dbReference type="NCBI Taxonomy" id="1236989"/>
    <lineage>
        <taxon>Bacteria</taxon>
        <taxon>Pseudomonadati</taxon>
        <taxon>Bacteroidota</taxon>
        <taxon>Bacteroidia</taxon>
        <taxon>Marinilabiliales</taxon>
        <taxon>Marinilabiliaceae</taxon>
        <taxon>Geofilum</taxon>
    </lineage>
</organism>